<protein>
    <submittedName>
        <fullName evidence="1">Uncharacterized protein</fullName>
    </submittedName>
</protein>
<sequence length="344" mass="39449">MNIYTIKNQSITGHLRFVVPISYFNLQNDSDVTALHLTEHCCFGDFKKLPSLNQTAYRFGGYLPEGKITKTTVEFFWSFFNSNTTQAISWFQSFIENFQTSTTNKDLNFYKKELSEELTELDSAYVALSKARQQIFQNVPYCLSSGGKKKLIKDVAIDQVNKFKKIIYQNGTIVLSTNTDITELKSLKIGFKDITKLPRLKISKPNIQNNTHKTNKSLAIVLPEMASKTASILNSAIYYLVNERQLFEELEAFVNCYPSVTSLVFFGVDCQKNVERVFNQDHVIIQAAVKFSQLIAKERDEQTPDEILINLSRDWVNNIQQSISVEQALRYIQNSCFSTNRLRA</sequence>
<gene>
    <name evidence="1" type="ORF">UT11_C0012G0010</name>
</gene>
<proteinExistence type="predicted"/>
<dbReference type="EMBL" id="LBVO01000012">
    <property type="protein sequence ID" value="KKQ90132.1"/>
    <property type="molecule type" value="Genomic_DNA"/>
</dbReference>
<dbReference type="InterPro" id="IPR011249">
    <property type="entry name" value="Metalloenz_LuxS/M16"/>
</dbReference>
<comment type="caution">
    <text evidence="1">The sequence shown here is derived from an EMBL/GenBank/DDBJ whole genome shotgun (WGS) entry which is preliminary data.</text>
</comment>
<reference evidence="1 2" key="1">
    <citation type="journal article" date="2015" name="Nature">
        <title>rRNA introns, odd ribosomes, and small enigmatic genomes across a large radiation of phyla.</title>
        <authorList>
            <person name="Brown C.T."/>
            <person name="Hug L.A."/>
            <person name="Thomas B.C."/>
            <person name="Sharon I."/>
            <person name="Castelle C.J."/>
            <person name="Singh A."/>
            <person name="Wilkins M.J."/>
            <person name="Williams K.H."/>
            <person name="Banfield J.F."/>
        </authorList>
    </citation>
    <scope>NUCLEOTIDE SEQUENCE [LARGE SCALE GENOMIC DNA]</scope>
</reference>
<name>A0A0G0LGG6_9BACT</name>
<dbReference type="Proteomes" id="UP000033934">
    <property type="component" value="Unassembled WGS sequence"/>
</dbReference>
<dbReference type="GO" id="GO:0046872">
    <property type="term" value="F:metal ion binding"/>
    <property type="evidence" value="ECO:0007669"/>
    <property type="project" value="InterPro"/>
</dbReference>
<dbReference type="Gene3D" id="3.30.830.10">
    <property type="entry name" value="Metalloenzyme, LuxS/M16 peptidase-like"/>
    <property type="match status" value="1"/>
</dbReference>
<evidence type="ECO:0000313" key="2">
    <source>
        <dbReference type="Proteomes" id="UP000033934"/>
    </source>
</evidence>
<evidence type="ECO:0000313" key="1">
    <source>
        <dbReference type="EMBL" id="KKQ90132.1"/>
    </source>
</evidence>
<organism evidence="1 2">
    <name type="scientific">Berkelbacteria bacterium GW2011_GWA2_38_9</name>
    <dbReference type="NCBI Taxonomy" id="1618334"/>
    <lineage>
        <taxon>Bacteria</taxon>
        <taxon>Candidatus Berkelbacteria</taxon>
    </lineage>
</organism>
<dbReference type="AlphaFoldDB" id="A0A0G0LGG6"/>
<dbReference type="SUPFAM" id="SSF63411">
    <property type="entry name" value="LuxS/MPP-like metallohydrolase"/>
    <property type="match status" value="1"/>
</dbReference>
<accession>A0A0G0LGG6</accession>